<dbReference type="EMBL" id="VHQG01000001">
    <property type="protein sequence ID" value="TPW77468.1"/>
    <property type="molecule type" value="Genomic_DNA"/>
</dbReference>
<evidence type="ECO:0000259" key="5">
    <source>
        <dbReference type="PROSITE" id="PS50977"/>
    </source>
</evidence>
<accession>A0A506Y8S1</accession>
<dbReference type="InterPro" id="IPR009057">
    <property type="entry name" value="Homeodomain-like_sf"/>
</dbReference>
<dbReference type="InterPro" id="IPR036271">
    <property type="entry name" value="Tet_transcr_reg_TetR-rel_C_sf"/>
</dbReference>
<dbReference type="Gene3D" id="1.10.357.10">
    <property type="entry name" value="Tetracycline Repressor, domain 2"/>
    <property type="match status" value="1"/>
</dbReference>
<feature type="DNA-binding region" description="H-T-H motif" evidence="4">
    <location>
        <begin position="39"/>
        <end position="58"/>
    </location>
</feature>
<organism evidence="6 7">
    <name type="scientific">Schumannella soli</name>
    <dbReference type="NCBI Taxonomy" id="2590779"/>
    <lineage>
        <taxon>Bacteria</taxon>
        <taxon>Bacillati</taxon>
        <taxon>Actinomycetota</taxon>
        <taxon>Actinomycetes</taxon>
        <taxon>Micrococcales</taxon>
        <taxon>Microbacteriaceae</taxon>
        <taxon>Schumannella</taxon>
    </lineage>
</organism>
<dbReference type="SUPFAM" id="SSF48498">
    <property type="entry name" value="Tetracyclin repressor-like, C-terminal domain"/>
    <property type="match status" value="1"/>
</dbReference>
<proteinExistence type="predicted"/>
<name>A0A506Y8S1_9MICO</name>
<dbReference type="Pfam" id="PF13305">
    <property type="entry name" value="TetR_C_33"/>
    <property type="match status" value="1"/>
</dbReference>
<dbReference type="InterPro" id="IPR025996">
    <property type="entry name" value="MT1864/Rv1816-like_C"/>
</dbReference>
<dbReference type="PROSITE" id="PS50977">
    <property type="entry name" value="HTH_TETR_2"/>
    <property type="match status" value="1"/>
</dbReference>
<dbReference type="PANTHER" id="PTHR30055">
    <property type="entry name" value="HTH-TYPE TRANSCRIPTIONAL REGULATOR RUTR"/>
    <property type="match status" value="1"/>
</dbReference>
<protein>
    <submittedName>
        <fullName evidence="6">TetR/AcrR family transcriptional regulator</fullName>
    </submittedName>
</protein>
<dbReference type="AlphaFoldDB" id="A0A506Y8S1"/>
<dbReference type="GO" id="GO:0000976">
    <property type="term" value="F:transcription cis-regulatory region binding"/>
    <property type="evidence" value="ECO:0007669"/>
    <property type="project" value="TreeGrafter"/>
</dbReference>
<dbReference type="SUPFAM" id="SSF46689">
    <property type="entry name" value="Homeodomain-like"/>
    <property type="match status" value="1"/>
</dbReference>
<dbReference type="GO" id="GO:0003700">
    <property type="term" value="F:DNA-binding transcription factor activity"/>
    <property type="evidence" value="ECO:0007669"/>
    <property type="project" value="TreeGrafter"/>
</dbReference>
<dbReference type="InterPro" id="IPR050109">
    <property type="entry name" value="HTH-type_TetR-like_transc_reg"/>
</dbReference>
<evidence type="ECO:0000256" key="3">
    <source>
        <dbReference type="ARBA" id="ARBA00023163"/>
    </source>
</evidence>
<evidence type="ECO:0000256" key="2">
    <source>
        <dbReference type="ARBA" id="ARBA00023125"/>
    </source>
</evidence>
<evidence type="ECO:0000256" key="4">
    <source>
        <dbReference type="PROSITE-ProRule" id="PRU00335"/>
    </source>
</evidence>
<keyword evidence="1" id="KW-0805">Transcription regulation</keyword>
<evidence type="ECO:0000313" key="7">
    <source>
        <dbReference type="Proteomes" id="UP000316252"/>
    </source>
</evidence>
<reference evidence="6 7" key="1">
    <citation type="submission" date="2019-06" db="EMBL/GenBank/DDBJ databases">
        <authorList>
            <person name="Li F."/>
        </authorList>
    </citation>
    <scope>NUCLEOTIDE SEQUENCE [LARGE SCALE GENOMIC DNA]</scope>
    <source>
        <strain evidence="6 7">10F1D-1</strain>
    </source>
</reference>
<keyword evidence="2 4" id="KW-0238">DNA-binding</keyword>
<gene>
    <name evidence="6" type="ORF">FJ657_01940</name>
</gene>
<keyword evidence="3" id="KW-0804">Transcription</keyword>
<dbReference type="Pfam" id="PF00440">
    <property type="entry name" value="TetR_N"/>
    <property type="match status" value="1"/>
</dbReference>
<feature type="domain" description="HTH tetR-type" evidence="5">
    <location>
        <begin position="16"/>
        <end position="76"/>
    </location>
</feature>
<dbReference type="OrthoDB" id="3173376at2"/>
<dbReference type="InterPro" id="IPR001647">
    <property type="entry name" value="HTH_TetR"/>
</dbReference>
<dbReference type="Proteomes" id="UP000316252">
    <property type="component" value="Unassembled WGS sequence"/>
</dbReference>
<keyword evidence="7" id="KW-1185">Reference proteome</keyword>
<sequence>MSTGAVSAGAMSTAAVSTADRLVEAAARLLDDGGQAAVTLRAVATATDLSHNAPYKHFDGRDALLAEVATRDLIHLAEQWRGVRAAPVAGRARLLDAVDVIVAFARDHPARYRLVFDSPDPAPRHDDLDAAAETALQAFIDIVVDCQGDGSLPASPSDNLGITLFATVHGLISADASGRLRARSGWGDVRAGMEFLLGLLGDGARS</sequence>
<dbReference type="PANTHER" id="PTHR30055:SF234">
    <property type="entry name" value="HTH-TYPE TRANSCRIPTIONAL REGULATOR BETI"/>
    <property type="match status" value="1"/>
</dbReference>
<evidence type="ECO:0000313" key="6">
    <source>
        <dbReference type="EMBL" id="TPW77468.1"/>
    </source>
</evidence>
<evidence type="ECO:0000256" key="1">
    <source>
        <dbReference type="ARBA" id="ARBA00023015"/>
    </source>
</evidence>
<comment type="caution">
    <text evidence="6">The sequence shown here is derived from an EMBL/GenBank/DDBJ whole genome shotgun (WGS) entry which is preliminary data.</text>
</comment>